<keyword evidence="1" id="KW-0479">Metal-binding</keyword>
<dbReference type="AlphaFoldDB" id="A0A4Y2AJW6"/>
<dbReference type="GO" id="GO:0003676">
    <property type="term" value="F:nucleic acid binding"/>
    <property type="evidence" value="ECO:0007669"/>
    <property type="project" value="InterPro"/>
</dbReference>
<dbReference type="Proteomes" id="UP000499080">
    <property type="component" value="Unassembled WGS sequence"/>
</dbReference>
<protein>
    <recommendedName>
        <fullName evidence="2">CCHC-type domain-containing protein</fullName>
    </recommendedName>
</protein>
<dbReference type="GO" id="GO:0008270">
    <property type="term" value="F:zinc ion binding"/>
    <property type="evidence" value="ECO:0007669"/>
    <property type="project" value="UniProtKB-KW"/>
</dbReference>
<dbReference type="SUPFAM" id="SSF57756">
    <property type="entry name" value="Retrovirus zinc finger-like domains"/>
    <property type="match status" value="1"/>
</dbReference>
<keyword evidence="1" id="KW-0863">Zinc-finger</keyword>
<dbReference type="InterPro" id="IPR036875">
    <property type="entry name" value="Znf_CCHC_sf"/>
</dbReference>
<evidence type="ECO:0000313" key="3">
    <source>
        <dbReference type="EMBL" id="GBL80088.1"/>
    </source>
</evidence>
<name>A0A4Y2AJW6_ARAVE</name>
<evidence type="ECO:0000313" key="4">
    <source>
        <dbReference type="Proteomes" id="UP000499080"/>
    </source>
</evidence>
<dbReference type="OrthoDB" id="6431693at2759"/>
<dbReference type="SMART" id="SM00343">
    <property type="entry name" value="ZnF_C2HC"/>
    <property type="match status" value="1"/>
</dbReference>
<evidence type="ECO:0000256" key="1">
    <source>
        <dbReference type="PROSITE-ProRule" id="PRU00047"/>
    </source>
</evidence>
<dbReference type="PROSITE" id="PS50158">
    <property type="entry name" value="ZF_CCHC"/>
    <property type="match status" value="1"/>
</dbReference>
<dbReference type="EMBL" id="BGPR01000020">
    <property type="protein sequence ID" value="GBL80088.1"/>
    <property type="molecule type" value="Genomic_DNA"/>
</dbReference>
<reference evidence="3 4" key="1">
    <citation type="journal article" date="2019" name="Sci. Rep.">
        <title>Orb-weaving spider Araneus ventricosus genome elucidates the spidroin gene catalogue.</title>
        <authorList>
            <person name="Kono N."/>
            <person name="Nakamura H."/>
            <person name="Ohtoshi R."/>
            <person name="Moran D.A.P."/>
            <person name="Shinohara A."/>
            <person name="Yoshida Y."/>
            <person name="Fujiwara M."/>
            <person name="Mori M."/>
            <person name="Tomita M."/>
            <person name="Arakawa K."/>
        </authorList>
    </citation>
    <scope>NUCLEOTIDE SEQUENCE [LARGE SCALE GENOMIC DNA]</scope>
</reference>
<sequence length="184" mass="21083">MSEDEKVSHLMKGIAEDIYQALLTKEIATTSDFIKWCNYIEDMKQKRVGRKKFERLPNVAPMAAMEDELGLVSFIRRIVQEEVQRMITRTDKIADSYYQSLEEIVQGEVEKALAPVAVKPIEPRQRPTFAAATRKPSVPIYSPPAQPKKTDVWRTADNSPVCFHCGRPGHVVRYCRERKAPFDS</sequence>
<feature type="domain" description="CCHC-type" evidence="2">
    <location>
        <begin position="162"/>
        <end position="177"/>
    </location>
</feature>
<comment type="caution">
    <text evidence="3">The sequence shown here is derived from an EMBL/GenBank/DDBJ whole genome shotgun (WGS) entry which is preliminary data.</text>
</comment>
<keyword evidence="1" id="KW-0862">Zinc</keyword>
<gene>
    <name evidence="3" type="ORF">AVEN_29094_1</name>
</gene>
<evidence type="ECO:0000259" key="2">
    <source>
        <dbReference type="PROSITE" id="PS50158"/>
    </source>
</evidence>
<keyword evidence="4" id="KW-1185">Reference proteome</keyword>
<organism evidence="3 4">
    <name type="scientific">Araneus ventricosus</name>
    <name type="common">Orbweaver spider</name>
    <name type="synonym">Epeira ventricosa</name>
    <dbReference type="NCBI Taxonomy" id="182803"/>
    <lineage>
        <taxon>Eukaryota</taxon>
        <taxon>Metazoa</taxon>
        <taxon>Ecdysozoa</taxon>
        <taxon>Arthropoda</taxon>
        <taxon>Chelicerata</taxon>
        <taxon>Arachnida</taxon>
        <taxon>Araneae</taxon>
        <taxon>Araneomorphae</taxon>
        <taxon>Entelegynae</taxon>
        <taxon>Araneoidea</taxon>
        <taxon>Araneidae</taxon>
        <taxon>Araneus</taxon>
    </lineage>
</organism>
<dbReference type="InterPro" id="IPR001878">
    <property type="entry name" value="Znf_CCHC"/>
</dbReference>
<proteinExistence type="predicted"/>
<accession>A0A4Y2AJW6</accession>